<dbReference type="GO" id="GO:0004674">
    <property type="term" value="F:protein serine/threonine kinase activity"/>
    <property type="evidence" value="ECO:0007669"/>
    <property type="project" value="UniProtKB-KW"/>
</dbReference>
<feature type="domain" description="Protein kinase" evidence="2">
    <location>
        <begin position="214"/>
        <end position="490"/>
    </location>
</feature>
<evidence type="ECO:0000313" key="4">
    <source>
        <dbReference type="EMBL" id="REG20690.1"/>
    </source>
</evidence>
<dbReference type="InterPro" id="IPR000719">
    <property type="entry name" value="Prot_kinase_dom"/>
</dbReference>
<dbReference type="Gene3D" id="3.30.200.20">
    <property type="entry name" value="Phosphorylase Kinase, domain 1"/>
    <property type="match status" value="1"/>
</dbReference>
<evidence type="ECO:0000259" key="2">
    <source>
        <dbReference type="PROSITE" id="PS50011"/>
    </source>
</evidence>
<evidence type="ECO:0000313" key="5">
    <source>
        <dbReference type="Proteomes" id="UP000035579"/>
    </source>
</evidence>
<dbReference type="InterPro" id="IPR011009">
    <property type="entry name" value="Kinase-like_dom_sf"/>
</dbReference>
<dbReference type="CDD" id="cd14014">
    <property type="entry name" value="STKc_PknB_like"/>
    <property type="match status" value="1"/>
</dbReference>
<gene>
    <name evidence="3" type="ORF">AA314_02272</name>
    <name evidence="4" type="ORF">ATI61_12046</name>
</gene>
<dbReference type="KEGG" id="age:AA314_02272"/>
<dbReference type="EMBL" id="CP011509">
    <property type="protein sequence ID" value="AKJ00646.1"/>
    <property type="molecule type" value="Genomic_DNA"/>
</dbReference>
<dbReference type="SUPFAM" id="SSF56112">
    <property type="entry name" value="Protein kinase-like (PK-like)"/>
    <property type="match status" value="1"/>
</dbReference>
<protein>
    <submittedName>
        <fullName evidence="3">Serine-threonine protein kinase</fullName>
    </submittedName>
    <submittedName>
        <fullName evidence="4">Serine/threonine protein kinase</fullName>
    </submittedName>
</protein>
<dbReference type="PROSITE" id="PS50011">
    <property type="entry name" value="PROTEIN_KINASE_DOM"/>
    <property type="match status" value="1"/>
</dbReference>
<dbReference type="Proteomes" id="UP000256345">
    <property type="component" value="Unassembled WGS sequence"/>
</dbReference>
<keyword evidence="3" id="KW-0808">Transferase</keyword>
<dbReference type="PANTHER" id="PTHR24359">
    <property type="entry name" value="SERINE/THREONINE-PROTEIN KINASE SBK1"/>
    <property type="match status" value="1"/>
</dbReference>
<evidence type="ECO:0000256" key="1">
    <source>
        <dbReference type="SAM" id="MobiDB-lite"/>
    </source>
</evidence>
<name>A0AAC8TDK9_9BACT</name>
<reference evidence="3 5" key="1">
    <citation type="submission" date="2015-05" db="EMBL/GenBank/DDBJ databases">
        <title>Genome assembly of Archangium gephyra DSM 2261.</title>
        <authorList>
            <person name="Sharma G."/>
            <person name="Subramanian S."/>
        </authorList>
    </citation>
    <scope>NUCLEOTIDE SEQUENCE [LARGE SCALE GENOMIC DNA]</scope>
    <source>
        <strain evidence="3 5">DSM 2261</strain>
    </source>
</reference>
<proteinExistence type="predicted"/>
<dbReference type="EMBL" id="QUMU01000020">
    <property type="protein sequence ID" value="REG20690.1"/>
    <property type="molecule type" value="Genomic_DNA"/>
</dbReference>
<dbReference type="AlphaFoldDB" id="A0AAC8TDK9"/>
<feature type="region of interest" description="Disordered" evidence="1">
    <location>
        <begin position="111"/>
        <end position="149"/>
    </location>
</feature>
<evidence type="ECO:0000313" key="3">
    <source>
        <dbReference type="EMBL" id="AKJ00646.1"/>
    </source>
</evidence>
<keyword evidence="3" id="KW-0418">Kinase</keyword>
<dbReference type="PANTHER" id="PTHR24359:SF1">
    <property type="entry name" value="INHIBITOR OF NUCLEAR FACTOR KAPPA-B KINASE EPSILON SUBUNIT HOMOLOG 1-RELATED"/>
    <property type="match status" value="1"/>
</dbReference>
<dbReference type="RefSeq" id="WP_047855421.1">
    <property type="nucleotide sequence ID" value="NZ_CP011509.1"/>
</dbReference>
<reference evidence="4 6" key="2">
    <citation type="submission" date="2018-08" db="EMBL/GenBank/DDBJ databases">
        <title>Genomic Encyclopedia of Archaeal and Bacterial Type Strains, Phase II (KMG-II): from individual species to whole genera.</title>
        <authorList>
            <person name="Goeker M."/>
        </authorList>
    </citation>
    <scope>NUCLEOTIDE SEQUENCE [LARGE SCALE GENOMIC DNA]</scope>
    <source>
        <strain evidence="4 6">DSM 2261</strain>
    </source>
</reference>
<dbReference type="Proteomes" id="UP000035579">
    <property type="component" value="Chromosome"/>
</dbReference>
<dbReference type="Pfam" id="PF00069">
    <property type="entry name" value="Pkinase"/>
    <property type="match status" value="1"/>
</dbReference>
<organism evidence="3 5">
    <name type="scientific">Archangium gephyra</name>
    <dbReference type="NCBI Taxonomy" id="48"/>
    <lineage>
        <taxon>Bacteria</taxon>
        <taxon>Pseudomonadati</taxon>
        <taxon>Myxococcota</taxon>
        <taxon>Myxococcia</taxon>
        <taxon>Myxococcales</taxon>
        <taxon>Cystobacterineae</taxon>
        <taxon>Archangiaceae</taxon>
        <taxon>Archangium</taxon>
    </lineage>
</organism>
<sequence length="490" mass="53326">MPKSSIHRDTVCGEALFILQSLRENGRLGRSNKLADVKAALEPSVSLEFDSYYLFLRKYLYIALDHREAQLRLTDLGERVVDGELQDKFGMEVGEFFAEQLGTDPAIAHLRDSDGAHSSMPPPPPEGYLEEPEVTRTAEPPIPSLPRSRTSGTFGFEVPVAAPVPVPPPVASVRNEAVPLPPAAPVPAVAPMASQAPVAAAPVAKAPELLDQRYQKLESLGTGPLGTAYKGRFNALGLDICVKELKDIFGYFSFLQRGDVLKRLKKELCAQAQVRHPGIVQVLDQNTETARPYYVLELLHGSLKGKLEEGEGKGVPVALALRCFLQCAYALRAAHAAGLTHHNLKPENVLFDVYGNAKLGDFGLVRVVEQDASKGLPQVFVGASGMVYLAPELIQPQRAKEAGPAADVYGLGILLYEMLTGQIPGRRSPLPSEVNPEAPAGLDAIFDKMTQDRVDQRYPDLDAMLEDFYKSFPEAQFLAKGDLILSSEPR</sequence>
<dbReference type="Gene3D" id="1.10.510.10">
    <property type="entry name" value="Transferase(Phosphotransferase) domain 1"/>
    <property type="match status" value="1"/>
</dbReference>
<evidence type="ECO:0000313" key="6">
    <source>
        <dbReference type="Proteomes" id="UP000256345"/>
    </source>
</evidence>
<keyword evidence="6" id="KW-1185">Reference proteome</keyword>
<accession>A0AAC8TDK9</accession>
<dbReference type="GO" id="GO:0005524">
    <property type="term" value="F:ATP binding"/>
    <property type="evidence" value="ECO:0007669"/>
    <property type="project" value="InterPro"/>
</dbReference>
<keyword evidence="4" id="KW-0723">Serine/threonine-protein kinase</keyword>